<dbReference type="InterPro" id="IPR009097">
    <property type="entry name" value="Cyclic_Pdiesterase"/>
</dbReference>
<dbReference type="Gene3D" id="3.90.1140.10">
    <property type="entry name" value="Cyclic phosphodiesterase"/>
    <property type="match status" value="1"/>
</dbReference>
<dbReference type="Proteomes" id="UP000283644">
    <property type="component" value="Unassembled WGS sequence"/>
</dbReference>
<organism evidence="1 2">
    <name type="scientific">Nocardioides immobilis</name>
    <dbReference type="NCBI Taxonomy" id="2049295"/>
    <lineage>
        <taxon>Bacteria</taxon>
        <taxon>Bacillati</taxon>
        <taxon>Actinomycetota</taxon>
        <taxon>Actinomycetes</taxon>
        <taxon>Propionibacteriales</taxon>
        <taxon>Nocardioidaceae</taxon>
        <taxon>Nocardioides</taxon>
    </lineage>
</organism>
<evidence type="ECO:0000313" key="1">
    <source>
        <dbReference type="EMBL" id="RHW27529.1"/>
    </source>
</evidence>
<sequence>MLLRAAVVPPDDAVEELWTATRALRTVPGVTAVARERLDLPITSFGNLLPPDCVRLARLLRSSFEGAEAPRLWFDGFRIEDGGEVVVGLSGDVEPIADLARFVPEAAERLRLYVDRRRFRPVISFATVAPTPSPALLDAALASVADWAGSPWPVPGLSLLRTRWHNGVDWPEQFDMIELA</sequence>
<dbReference type="OrthoDB" id="3784952at2"/>
<keyword evidence="2" id="KW-1185">Reference proteome</keyword>
<comment type="caution">
    <text evidence="1">The sequence shown here is derived from an EMBL/GenBank/DDBJ whole genome shotgun (WGS) entry which is preliminary data.</text>
</comment>
<dbReference type="SUPFAM" id="SSF55144">
    <property type="entry name" value="LigT-like"/>
    <property type="match status" value="1"/>
</dbReference>
<proteinExistence type="predicted"/>
<dbReference type="EMBL" id="QXGH01000012">
    <property type="protein sequence ID" value="RHW27529.1"/>
    <property type="molecule type" value="Genomic_DNA"/>
</dbReference>
<reference evidence="1 2" key="1">
    <citation type="submission" date="2018-09" db="EMBL/GenBank/DDBJ databases">
        <title>Genome sequencing of Nocardioides immobilis CCTCC AB 2017083 for comparison to Nocardioides silvaticus.</title>
        <authorList>
            <person name="Li C."/>
            <person name="Wang G."/>
        </authorList>
    </citation>
    <scope>NUCLEOTIDE SEQUENCE [LARGE SCALE GENOMIC DNA]</scope>
    <source>
        <strain evidence="1 2">CCTCC AB 2017083</strain>
    </source>
</reference>
<evidence type="ECO:0000313" key="2">
    <source>
        <dbReference type="Proteomes" id="UP000283644"/>
    </source>
</evidence>
<protein>
    <recommendedName>
        <fullName evidence="3">2'-5' RNA ligase family protein</fullName>
    </recommendedName>
</protein>
<dbReference type="RefSeq" id="WP_118924265.1">
    <property type="nucleotide sequence ID" value="NZ_QXGH01000012.1"/>
</dbReference>
<dbReference type="AlphaFoldDB" id="A0A417Y4G2"/>
<accession>A0A417Y4G2</accession>
<name>A0A417Y4G2_9ACTN</name>
<evidence type="ECO:0008006" key="3">
    <source>
        <dbReference type="Google" id="ProtNLM"/>
    </source>
</evidence>
<gene>
    <name evidence="1" type="ORF">D0Z08_07520</name>
</gene>